<proteinExistence type="inferred from homology"/>
<comment type="caution">
    <text evidence="6">The sequence shown here is derived from an EMBL/GenBank/DDBJ whole genome shotgun (WGS) entry which is preliminary data.</text>
</comment>
<evidence type="ECO:0000256" key="3">
    <source>
        <dbReference type="ARBA" id="ARBA00022801"/>
    </source>
</evidence>
<feature type="domain" description="Nudix hydrolase" evidence="5">
    <location>
        <begin position="22"/>
        <end position="165"/>
    </location>
</feature>
<evidence type="ECO:0000256" key="4">
    <source>
        <dbReference type="HAMAP-Rule" id="MF_00298"/>
    </source>
</evidence>
<sequence length="173" mass="19150">MAERSGTDEASGAERLGPGGLPYRPCAGVVLINAQGLVFAGQRLNWPGAWQMPQGGIDPGESPTQAALRELTEETGVAADNVQIIAEDPNWVYYDLPPELLGKAWKGKFGGQRQKWVLMRFLGQNSDICIETAHPEFDRWCWMPAPELLESIVPFKRAVYEQVLGSFSEYLAR</sequence>
<dbReference type="CDD" id="cd03671">
    <property type="entry name" value="NUDIX_Ap4A_hydrolase_plant_like"/>
    <property type="match status" value="1"/>
</dbReference>
<dbReference type="NCBIfam" id="NF001936">
    <property type="entry name" value="PRK00714.1-3"/>
    <property type="match status" value="1"/>
</dbReference>
<dbReference type="Pfam" id="PF00293">
    <property type="entry name" value="NUDIX"/>
    <property type="match status" value="1"/>
</dbReference>
<dbReference type="SUPFAM" id="SSF55811">
    <property type="entry name" value="Nudix"/>
    <property type="match status" value="1"/>
</dbReference>
<evidence type="ECO:0000256" key="2">
    <source>
        <dbReference type="ARBA" id="ARBA00001946"/>
    </source>
</evidence>
<dbReference type="EC" id="3.6.1.-" evidence="4"/>
<dbReference type="InterPro" id="IPR020084">
    <property type="entry name" value="NUDIX_hydrolase_CS"/>
</dbReference>
<comment type="cofactor">
    <cofactor evidence="1">
        <name>Mn(2+)</name>
        <dbReference type="ChEBI" id="CHEBI:29035"/>
    </cofactor>
</comment>
<comment type="function">
    <text evidence="4">Accelerates the degradation of transcripts by removing pyrophosphate from the 5'-end of triphosphorylated RNA, leading to a more labile monophosphorylated state that can stimulate subsequent ribonuclease cleavage.</text>
</comment>
<dbReference type="EMBL" id="JAQBIE010000020">
    <property type="protein sequence ID" value="MDB6178768.1"/>
    <property type="molecule type" value="Genomic_DNA"/>
</dbReference>
<comment type="cofactor">
    <cofactor evidence="4">
        <name>a divalent metal cation</name>
        <dbReference type="ChEBI" id="CHEBI:60240"/>
    </cofactor>
</comment>
<comment type="similarity">
    <text evidence="4">Belongs to the Nudix hydrolase family. RppH subfamily.</text>
</comment>
<dbReference type="PROSITE" id="PS00893">
    <property type="entry name" value="NUDIX_BOX"/>
    <property type="match status" value="1"/>
</dbReference>
<dbReference type="Gene3D" id="3.90.79.10">
    <property type="entry name" value="Nucleoside Triphosphate Pyrophosphohydrolase"/>
    <property type="match status" value="1"/>
</dbReference>
<reference evidence="6" key="1">
    <citation type="submission" date="2022-12" db="EMBL/GenBank/DDBJ databases">
        <title>Paracoccus onchidii sp. nov., isolated from a marine invertebrate from the South China Sea.</title>
        <authorList>
            <person name="Xu S."/>
            <person name="Liu Z."/>
            <person name="Xu Y."/>
        </authorList>
    </citation>
    <scope>NUCLEOTIDE SEQUENCE</scope>
    <source>
        <strain evidence="6">Z330</strain>
    </source>
</reference>
<feature type="short sequence motif" description="Nudix box" evidence="4">
    <location>
        <begin position="55"/>
        <end position="76"/>
    </location>
</feature>
<dbReference type="InterPro" id="IPR022927">
    <property type="entry name" value="RppH"/>
</dbReference>
<evidence type="ECO:0000256" key="1">
    <source>
        <dbReference type="ARBA" id="ARBA00001936"/>
    </source>
</evidence>
<evidence type="ECO:0000313" key="7">
    <source>
        <dbReference type="Proteomes" id="UP001165641"/>
    </source>
</evidence>
<dbReference type="PRINTS" id="PR00502">
    <property type="entry name" value="NUDIXFAMILY"/>
</dbReference>
<gene>
    <name evidence="4" type="primary">rppH</name>
    <name evidence="4" type="synonym">nudH</name>
    <name evidence="6" type="ORF">PAF17_14820</name>
</gene>
<keyword evidence="7" id="KW-1185">Reference proteome</keyword>
<dbReference type="HAMAP" id="MF_00298">
    <property type="entry name" value="Nudix_RppH"/>
    <property type="match status" value="1"/>
</dbReference>
<keyword evidence="3 4" id="KW-0378">Hydrolase</keyword>
<dbReference type="PANTHER" id="PTHR11839:SF22">
    <property type="entry name" value="NUDIX HYDROLASE 26, CHLOROPLASTIC"/>
    <property type="match status" value="1"/>
</dbReference>
<evidence type="ECO:0000259" key="5">
    <source>
        <dbReference type="PROSITE" id="PS51462"/>
    </source>
</evidence>
<comment type="cofactor">
    <cofactor evidence="2">
        <name>Mg(2+)</name>
        <dbReference type="ChEBI" id="CHEBI:18420"/>
    </cofactor>
</comment>
<dbReference type="InterPro" id="IPR020476">
    <property type="entry name" value="Nudix_hydrolase"/>
</dbReference>
<dbReference type="NCBIfam" id="NF001938">
    <property type="entry name" value="PRK00714.1-5"/>
    <property type="match status" value="1"/>
</dbReference>
<dbReference type="RefSeq" id="WP_271889924.1">
    <property type="nucleotide sequence ID" value="NZ_JAQBIE010000020.1"/>
</dbReference>
<protein>
    <recommendedName>
        <fullName evidence="4">RNA pyrophosphohydrolase</fullName>
        <ecNumber evidence="4">3.6.1.-</ecNumber>
    </recommendedName>
    <alternativeName>
        <fullName evidence="4">(Di)nucleoside polyphosphate hydrolase</fullName>
    </alternativeName>
</protein>
<name>A0ABT4ZHD1_9RHOB</name>
<dbReference type="PANTHER" id="PTHR11839">
    <property type="entry name" value="UDP/ADP-SUGAR PYROPHOSPHATASE"/>
    <property type="match status" value="1"/>
</dbReference>
<accession>A0ABT4ZHD1</accession>
<dbReference type="InterPro" id="IPR015797">
    <property type="entry name" value="NUDIX_hydrolase-like_dom_sf"/>
</dbReference>
<dbReference type="GO" id="GO:0016787">
    <property type="term" value="F:hydrolase activity"/>
    <property type="evidence" value="ECO:0007669"/>
    <property type="project" value="UniProtKB-KW"/>
</dbReference>
<evidence type="ECO:0000313" key="6">
    <source>
        <dbReference type="EMBL" id="MDB6178768.1"/>
    </source>
</evidence>
<organism evidence="6 7">
    <name type="scientific">Paracoccus onchidii</name>
    <dbReference type="NCBI Taxonomy" id="3017813"/>
    <lineage>
        <taxon>Bacteria</taxon>
        <taxon>Pseudomonadati</taxon>
        <taxon>Pseudomonadota</taxon>
        <taxon>Alphaproteobacteria</taxon>
        <taxon>Rhodobacterales</taxon>
        <taxon>Paracoccaceae</taxon>
        <taxon>Paracoccus</taxon>
    </lineage>
</organism>
<dbReference type="PROSITE" id="PS51462">
    <property type="entry name" value="NUDIX"/>
    <property type="match status" value="1"/>
</dbReference>
<dbReference type="InterPro" id="IPR000086">
    <property type="entry name" value="NUDIX_hydrolase_dom"/>
</dbReference>
<dbReference type="Proteomes" id="UP001165641">
    <property type="component" value="Unassembled WGS sequence"/>
</dbReference>